<keyword evidence="3" id="KW-1185">Reference proteome</keyword>
<protein>
    <submittedName>
        <fullName evidence="2">Uncharacterized protein</fullName>
    </submittedName>
</protein>
<evidence type="ECO:0000313" key="2">
    <source>
        <dbReference type="EMBL" id="KAK5840890.1"/>
    </source>
</evidence>
<sequence>MFRLVSGQLSCPRCELLFPDKLVIAIKDTSDTNSSLCKLVMERPITNPYRSNNLRNVRDLELRQLCVLKEPSSNQCPQTLRRLNPVTTSLDGTKQQSPLGTPMCSRKTN</sequence>
<dbReference type="Proteomes" id="UP001358586">
    <property type="component" value="Chromosome 3"/>
</dbReference>
<accession>A0ABR0QNV2</accession>
<evidence type="ECO:0000313" key="3">
    <source>
        <dbReference type="Proteomes" id="UP001358586"/>
    </source>
</evidence>
<evidence type="ECO:0000256" key="1">
    <source>
        <dbReference type="SAM" id="MobiDB-lite"/>
    </source>
</evidence>
<organism evidence="2 3">
    <name type="scientific">Gossypium arboreum</name>
    <name type="common">Tree cotton</name>
    <name type="synonym">Gossypium nanking</name>
    <dbReference type="NCBI Taxonomy" id="29729"/>
    <lineage>
        <taxon>Eukaryota</taxon>
        <taxon>Viridiplantae</taxon>
        <taxon>Streptophyta</taxon>
        <taxon>Embryophyta</taxon>
        <taxon>Tracheophyta</taxon>
        <taxon>Spermatophyta</taxon>
        <taxon>Magnoliopsida</taxon>
        <taxon>eudicotyledons</taxon>
        <taxon>Gunneridae</taxon>
        <taxon>Pentapetalae</taxon>
        <taxon>rosids</taxon>
        <taxon>malvids</taxon>
        <taxon>Malvales</taxon>
        <taxon>Malvaceae</taxon>
        <taxon>Malvoideae</taxon>
        <taxon>Gossypium</taxon>
    </lineage>
</organism>
<reference evidence="2 3" key="1">
    <citation type="submission" date="2023-03" db="EMBL/GenBank/DDBJ databases">
        <title>WGS of Gossypium arboreum.</title>
        <authorList>
            <person name="Yu D."/>
        </authorList>
    </citation>
    <scope>NUCLEOTIDE SEQUENCE [LARGE SCALE GENOMIC DNA]</scope>
    <source>
        <tissue evidence="2">Leaf</tissue>
    </source>
</reference>
<feature type="compositionally biased region" description="Polar residues" evidence="1">
    <location>
        <begin position="85"/>
        <end position="99"/>
    </location>
</feature>
<name>A0ABR0QNV2_GOSAR</name>
<comment type="caution">
    <text evidence="2">The sequence shown here is derived from an EMBL/GenBank/DDBJ whole genome shotgun (WGS) entry which is preliminary data.</text>
</comment>
<gene>
    <name evidence="2" type="ORF">PVK06_009795</name>
</gene>
<dbReference type="EMBL" id="JARKNE010000003">
    <property type="protein sequence ID" value="KAK5840890.1"/>
    <property type="molecule type" value="Genomic_DNA"/>
</dbReference>
<proteinExistence type="predicted"/>
<feature type="region of interest" description="Disordered" evidence="1">
    <location>
        <begin position="75"/>
        <end position="109"/>
    </location>
</feature>